<organism evidence="2 3">
    <name type="scientific">Candidatus Daviesbacteria bacterium RIFCSPHIGHO2_01_FULL_41_23</name>
    <dbReference type="NCBI Taxonomy" id="1797764"/>
    <lineage>
        <taxon>Bacteria</taxon>
        <taxon>Candidatus Daviesiibacteriota</taxon>
    </lineage>
</organism>
<keyword evidence="1" id="KW-0812">Transmembrane</keyword>
<evidence type="ECO:0000313" key="2">
    <source>
        <dbReference type="EMBL" id="OGE19043.1"/>
    </source>
</evidence>
<comment type="caution">
    <text evidence="2">The sequence shown here is derived from an EMBL/GenBank/DDBJ whole genome shotgun (WGS) entry which is preliminary data.</text>
</comment>
<keyword evidence="1" id="KW-1133">Transmembrane helix</keyword>
<reference evidence="2 3" key="1">
    <citation type="journal article" date="2016" name="Nat. Commun.">
        <title>Thousands of microbial genomes shed light on interconnected biogeochemical processes in an aquifer system.</title>
        <authorList>
            <person name="Anantharaman K."/>
            <person name="Brown C.T."/>
            <person name="Hug L.A."/>
            <person name="Sharon I."/>
            <person name="Castelle C.J."/>
            <person name="Probst A.J."/>
            <person name="Thomas B.C."/>
            <person name="Singh A."/>
            <person name="Wilkins M.J."/>
            <person name="Karaoz U."/>
            <person name="Brodie E.L."/>
            <person name="Williams K.H."/>
            <person name="Hubbard S.S."/>
            <person name="Banfield J.F."/>
        </authorList>
    </citation>
    <scope>NUCLEOTIDE SEQUENCE [LARGE SCALE GENOMIC DNA]</scope>
</reference>
<dbReference type="Proteomes" id="UP000176336">
    <property type="component" value="Unassembled WGS sequence"/>
</dbReference>
<keyword evidence="1" id="KW-0472">Membrane</keyword>
<evidence type="ECO:0000313" key="3">
    <source>
        <dbReference type="Proteomes" id="UP000176336"/>
    </source>
</evidence>
<evidence type="ECO:0000256" key="1">
    <source>
        <dbReference type="SAM" id="Phobius"/>
    </source>
</evidence>
<dbReference type="EMBL" id="MFCR01000006">
    <property type="protein sequence ID" value="OGE19043.1"/>
    <property type="molecule type" value="Genomic_DNA"/>
</dbReference>
<name>A0A1F5IRQ7_9BACT</name>
<dbReference type="AlphaFoldDB" id="A0A1F5IRQ7"/>
<sequence length="110" mass="12619">MAIQQTKKQSDLEKRLTLLRRQVYGKESVVSSKHSFPSAGAERKYHVAREDKALENSHTTSYQLPATNSSDLTYLHQDLLKILIFSTFAIGAQIILFFLLRNHILNINFL</sequence>
<gene>
    <name evidence="2" type="ORF">A2871_01690</name>
</gene>
<feature type="transmembrane region" description="Helical" evidence="1">
    <location>
        <begin position="79"/>
        <end position="100"/>
    </location>
</feature>
<accession>A0A1F5IRQ7</accession>
<protein>
    <submittedName>
        <fullName evidence="2">Uncharacterized protein</fullName>
    </submittedName>
</protein>
<proteinExistence type="predicted"/>